<proteinExistence type="predicted"/>
<dbReference type="OrthoDB" id="340809at2"/>
<dbReference type="AlphaFoldDB" id="A0A6N4Q0E8"/>
<comment type="caution">
    <text evidence="1">The sequence shown here is derived from an EMBL/GenBank/DDBJ whole genome shotgun (WGS) entry which is preliminary data.</text>
</comment>
<evidence type="ECO:0000313" key="2">
    <source>
        <dbReference type="Proteomes" id="UP000297239"/>
    </source>
</evidence>
<dbReference type="NCBIfam" id="NF047505">
    <property type="entry name" value="LIC_10177_fam"/>
    <property type="match status" value="1"/>
</dbReference>
<name>A0A6N4Q0E8_9LEPT</name>
<dbReference type="EMBL" id="RQFF01000037">
    <property type="protein sequence ID" value="TGK67089.1"/>
    <property type="molecule type" value="Genomic_DNA"/>
</dbReference>
<protein>
    <submittedName>
        <fullName evidence="1">Uncharacterized protein</fullName>
    </submittedName>
</protein>
<reference evidence="1" key="1">
    <citation type="journal article" date="2019" name="PLoS Negl. Trop. Dis.">
        <title>Revisiting the worldwide diversity of Leptospira species in the environment.</title>
        <authorList>
            <person name="Vincent A.T."/>
            <person name="Schiettekatte O."/>
            <person name="Bourhy P."/>
            <person name="Veyrier F.J."/>
            <person name="Picardeau M."/>
        </authorList>
    </citation>
    <scope>NUCLEOTIDE SEQUENCE [LARGE SCALE GENOMIC DNA]</scope>
    <source>
        <strain evidence="1">201800293</strain>
    </source>
</reference>
<dbReference type="RefSeq" id="WP_135636393.1">
    <property type="nucleotide sequence ID" value="NZ_RQFE01000031.1"/>
</dbReference>
<organism evidence="1 2">
    <name type="scientific">Leptospira kanakyensis</name>
    <dbReference type="NCBI Taxonomy" id="2484968"/>
    <lineage>
        <taxon>Bacteria</taxon>
        <taxon>Pseudomonadati</taxon>
        <taxon>Spirochaetota</taxon>
        <taxon>Spirochaetia</taxon>
        <taxon>Leptospirales</taxon>
        <taxon>Leptospiraceae</taxon>
        <taxon>Leptospira</taxon>
    </lineage>
</organism>
<evidence type="ECO:0000313" key="1">
    <source>
        <dbReference type="EMBL" id="TGK67089.1"/>
    </source>
</evidence>
<gene>
    <name evidence="1" type="ORF">EHQ18_18495</name>
</gene>
<accession>A0A6N4Q0E8</accession>
<keyword evidence="2" id="KW-1185">Reference proteome</keyword>
<dbReference type="Proteomes" id="UP000297239">
    <property type="component" value="Unassembled WGS sequence"/>
</dbReference>
<sequence>METSAEHTVSLSDFKAAMDLFPKEYIPVTEHFLEEYKEPISTVKRFLEPMGGLHLLEADEKSILVRIPSKEILEKIQKRSDKLTGIEADLQFISDCSVYPNSNVFQSWINLGSAGLASSFAKKLLQLAKVNQEVTAKKL</sequence>